<keyword evidence="4 9" id="KW-0106">Calcium</keyword>
<comment type="subcellular location">
    <subcellularLocation>
        <location evidence="1">Membrane</location>
        <topology evidence="1">Single-pass membrane protein</topology>
    </subcellularLocation>
</comment>
<feature type="domain" description="Cadherin" evidence="11">
    <location>
        <begin position="489"/>
        <end position="625"/>
    </location>
</feature>
<keyword evidence="5" id="KW-0130">Cell adhesion</keyword>
<dbReference type="Proteomes" id="UP001497525">
    <property type="component" value="Unassembled WGS sequence"/>
</dbReference>
<comment type="caution">
    <text evidence="12">The sequence shown here is derived from an EMBL/GenBank/DDBJ whole genome shotgun (WGS) entry which is preliminary data.</text>
</comment>
<dbReference type="GO" id="GO:0007156">
    <property type="term" value="P:homophilic cell adhesion via plasma membrane adhesion molecules"/>
    <property type="evidence" value="ECO:0007669"/>
    <property type="project" value="InterPro"/>
</dbReference>
<feature type="domain" description="Cadherin" evidence="11">
    <location>
        <begin position="3"/>
        <end position="160"/>
    </location>
</feature>
<dbReference type="InterPro" id="IPR013164">
    <property type="entry name" value="Cadherin_N"/>
</dbReference>
<dbReference type="PROSITE" id="PS50268">
    <property type="entry name" value="CADHERIN_2"/>
    <property type="match status" value="5"/>
</dbReference>
<feature type="region of interest" description="Disordered" evidence="10">
    <location>
        <begin position="647"/>
        <end position="669"/>
    </location>
</feature>
<feature type="domain" description="Cadherin" evidence="11">
    <location>
        <begin position="626"/>
        <end position="763"/>
    </location>
</feature>
<dbReference type="GO" id="GO:0005886">
    <property type="term" value="C:plasma membrane"/>
    <property type="evidence" value="ECO:0007669"/>
    <property type="project" value="InterPro"/>
</dbReference>
<reference evidence="12" key="1">
    <citation type="submission" date="2024-06" db="EMBL/GenBank/DDBJ databases">
        <authorList>
            <person name="Liu X."/>
            <person name="Lenzi L."/>
            <person name="Haldenby T S."/>
            <person name="Uol C."/>
        </authorList>
    </citation>
    <scope>NUCLEOTIDE SEQUENCE</scope>
</reference>
<evidence type="ECO:0000256" key="10">
    <source>
        <dbReference type="SAM" id="MobiDB-lite"/>
    </source>
</evidence>
<dbReference type="SUPFAM" id="SSF49313">
    <property type="entry name" value="Cadherin-like"/>
    <property type="match status" value="4"/>
</dbReference>
<feature type="domain" description="Cadherin" evidence="11">
    <location>
        <begin position="243"/>
        <end position="372"/>
    </location>
</feature>
<dbReference type="InterPro" id="IPR002126">
    <property type="entry name" value="Cadherin-like_dom"/>
</dbReference>
<dbReference type="PANTHER" id="PTHR24028:SF146">
    <property type="entry name" value="CADHERIN 96CB, ISOFORM D-RELATED"/>
    <property type="match status" value="1"/>
</dbReference>
<dbReference type="PRINTS" id="PR00205">
    <property type="entry name" value="CADHERIN"/>
</dbReference>
<evidence type="ECO:0000313" key="12">
    <source>
        <dbReference type="EMBL" id="CAL5133492.1"/>
    </source>
</evidence>
<dbReference type="EMBL" id="CAXLJL010000156">
    <property type="protein sequence ID" value="CAL5133492.1"/>
    <property type="molecule type" value="Genomic_DNA"/>
</dbReference>
<keyword evidence="2" id="KW-0812">Transmembrane</keyword>
<evidence type="ECO:0000256" key="1">
    <source>
        <dbReference type="ARBA" id="ARBA00004167"/>
    </source>
</evidence>
<accession>A0AAV2TDG9</accession>
<evidence type="ECO:0000256" key="8">
    <source>
        <dbReference type="ARBA" id="ARBA00023180"/>
    </source>
</evidence>
<evidence type="ECO:0000256" key="6">
    <source>
        <dbReference type="ARBA" id="ARBA00022989"/>
    </source>
</evidence>
<dbReference type="GO" id="GO:0005509">
    <property type="term" value="F:calcium ion binding"/>
    <property type="evidence" value="ECO:0007669"/>
    <property type="project" value="UniProtKB-UniRule"/>
</dbReference>
<dbReference type="InterPro" id="IPR050174">
    <property type="entry name" value="Protocadherin/Cadherin-CA"/>
</dbReference>
<evidence type="ECO:0000256" key="7">
    <source>
        <dbReference type="ARBA" id="ARBA00023136"/>
    </source>
</evidence>
<evidence type="ECO:0000256" key="3">
    <source>
        <dbReference type="ARBA" id="ARBA00022737"/>
    </source>
</evidence>
<dbReference type="InterPro" id="IPR020894">
    <property type="entry name" value="Cadherin_CS"/>
</dbReference>
<evidence type="ECO:0000259" key="11">
    <source>
        <dbReference type="PROSITE" id="PS50268"/>
    </source>
</evidence>
<keyword evidence="6" id="KW-1133">Transmembrane helix</keyword>
<keyword evidence="3" id="KW-0677">Repeat</keyword>
<dbReference type="Gene3D" id="2.60.40.60">
    <property type="entry name" value="Cadherins"/>
    <property type="match status" value="7"/>
</dbReference>
<evidence type="ECO:0000256" key="9">
    <source>
        <dbReference type="PROSITE-ProRule" id="PRU00043"/>
    </source>
</evidence>
<dbReference type="CDD" id="cd11304">
    <property type="entry name" value="Cadherin_repeat"/>
    <property type="match status" value="5"/>
</dbReference>
<evidence type="ECO:0000256" key="4">
    <source>
        <dbReference type="ARBA" id="ARBA00022837"/>
    </source>
</evidence>
<dbReference type="Pfam" id="PF08266">
    <property type="entry name" value="Cadherin_2"/>
    <property type="match status" value="1"/>
</dbReference>
<dbReference type="AlphaFoldDB" id="A0AAV2TDG9"/>
<dbReference type="SMART" id="SM00112">
    <property type="entry name" value="CA"/>
    <property type="match status" value="5"/>
</dbReference>
<dbReference type="PROSITE" id="PS00232">
    <property type="entry name" value="CADHERIN_1"/>
    <property type="match status" value="3"/>
</dbReference>
<dbReference type="InterPro" id="IPR015919">
    <property type="entry name" value="Cadherin-like_sf"/>
</dbReference>
<organism evidence="12 13">
    <name type="scientific">Calicophoron daubneyi</name>
    <name type="common">Rumen fluke</name>
    <name type="synonym">Paramphistomum daubneyi</name>
    <dbReference type="NCBI Taxonomy" id="300641"/>
    <lineage>
        <taxon>Eukaryota</taxon>
        <taxon>Metazoa</taxon>
        <taxon>Spiralia</taxon>
        <taxon>Lophotrochozoa</taxon>
        <taxon>Platyhelminthes</taxon>
        <taxon>Trematoda</taxon>
        <taxon>Digenea</taxon>
        <taxon>Plagiorchiida</taxon>
        <taxon>Pronocephalata</taxon>
        <taxon>Paramphistomoidea</taxon>
        <taxon>Paramphistomidae</taxon>
        <taxon>Calicophoron</taxon>
    </lineage>
</organism>
<dbReference type="PANTHER" id="PTHR24028">
    <property type="entry name" value="CADHERIN-87A"/>
    <property type="match status" value="1"/>
</dbReference>
<proteinExistence type="predicted"/>
<feature type="domain" description="Cadherin" evidence="11">
    <location>
        <begin position="368"/>
        <end position="481"/>
    </location>
</feature>
<keyword evidence="8" id="KW-0325">Glycoprotein</keyword>
<keyword evidence="7" id="KW-0472">Membrane</keyword>
<dbReference type="Pfam" id="PF00028">
    <property type="entry name" value="Cadherin"/>
    <property type="match status" value="2"/>
</dbReference>
<protein>
    <recommendedName>
        <fullName evidence="11">Cadherin domain-containing protein</fullName>
    </recommendedName>
</protein>
<evidence type="ECO:0000256" key="5">
    <source>
        <dbReference type="ARBA" id="ARBA00022889"/>
    </source>
</evidence>
<sequence length="910" mass="101318">MENEQIIRSSIREELPAGVLVADVSDNLRNHYQYTQNIPVYSDFFIVSKTSAVSTIFTVDQRTGKLATNKKIDRDTLCTVDHVCCDVHQNDNGYDAGAQGMSERKQLITFRRTADICQLGFRIVYKLKPSANNNSNMAETTGFCMVIVTILDINDNVPRFILPRPSSVAGLQQWSKHQMQPHTVGSFTAIEIWIDESAPLESCFPLPAAVDEDSTPYGISEYRLEGVTRSELLPLRQKLDHLDGDENSESDIPFTVSSMACKNDRTWDQSAQVIQNHENISPQHLKDASVLRGHSFNSPHLKLLIKLDRERREDYWLKLLALDGSQTIAAPEGFLDPNDLNLMNTVRHTSTLFIHVHVRDVNDNDPQVTPVLDIQVREDIKIGSVIGTVSGTDRDSGENGRLSYRLDLEPVQALSFPLSINPSTGAITVRRALDADRMSSDSQHQLVFKVLTSDFGRPVSRTVTTDVVIHLLDVNDETPQVKVVDLASQSNPPRPTVKENLPPGQLIAFVSATDADAGMNGAMSCRSTNKNFQLEPLSPASSVELNSESNGVPIYMLGDLAQNNNMPNSLEFKLITTTSLDREKSVYEMVEIICTDQALLSSDVRTGRARFLVTVLDDNDNAPTFGSAEIHIQVLENSAPHQLVTVFNASDGDSHPGPEEGSGQWDSRETDQLLRNQYNSGLLSRPDYYQTPKIRYSIDTTGEHYFHIDSSTGALYSRMPFDRESLQEIRFNVTADDGGTPARNTSALVIVTILDKNDNAPVFEKPLYDISLPENISPNSIIANLTAQDLDNGVNADLTYQMEDMQVKCTAEPLDLVHLGIKIVLGSLSEVSHFRAEHFDDVFIYMKDCIELLHTICCALPTQQVNCIRNVWEVFFASLKQSSWMTIHSVDFSRLTIDQLIFAPNNAGVK</sequence>
<name>A0AAV2TDG9_CALDB</name>
<gene>
    <name evidence="12" type="ORF">CDAUBV1_LOCUS6722</name>
</gene>
<evidence type="ECO:0000313" key="13">
    <source>
        <dbReference type="Proteomes" id="UP001497525"/>
    </source>
</evidence>
<evidence type="ECO:0000256" key="2">
    <source>
        <dbReference type="ARBA" id="ARBA00022692"/>
    </source>
</evidence>